<proteinExistence type="predicted"/>
<dbReference type="Gene3D" id="3.40.190.10">
    <property type="entry name" value="Periplasmic binding protein-like II"/>
    <property type="match status" value="2"/>
</dbReference>
<dbReference type="AlphaFoldDB" id="A0A841YYB3"/>
<dbReference type="InterPro" id="IPR027020">
    <property type="entry name" value="YnjB"/>
</dbReference>
<keyword evidence="1" id="KW-0732">Signal</keyword>
<feature type="signal peptide" evidence="1">
    <location>
        <begin position="1"/>
        <end position="20"/>
    </location>
</feature>
<dbReference type="SUPFAM" id="SSF53850">
    <property type="entry name" value="Periplasmic binding protein-like II"/>
    <property type="match status" value="1"/>
</dbReference>
<evidence type="ECO:0000313" key="2">
    <source>
        <dbReference type="EMBL" id="MBC1458079.1"/>
    </source>
</evidence>
<evidence type="ECO:0000256" key="1">
    <source>
        <dbReference type="SAM" id="SignalP"/>
    </source>
</evidence>
<name>A0A841YYB3_9LIST</name>
<sequence length="396" mass="44235">MKRLAIFVVMGLLLVLAACGNESSQESLKGKDFAQLEKDAKGQTVNFYMWGGDKNINAYIDDFVAPKLKAEQDITLKRVPMDTEKFIQKLSSEKQAGKKNGSVDVIWINGQNFKTAKDGGLLYGEITDQIPNVAKFVDPLLTEKDAGNAIDKMEAPWGKTSFVFQYNADKVSKPPLHLAELTAWVKANPGRFTYPDVADFTGDAFVRQVIYAQNPGKEFTEAPTKADREKAYAYLKSIGPYLWRDGKTYPKTLQELDQLYAQGQVDFTMGFNERRALPFIKDGTFPASTRTFSLDNGALTNAHYLSVAFNTQQPVASLVVINYLLSEEAQAEKLKTSVWGDGTTLLTSKMTKDWQAKFDAAGETGDQFYNDWQALNEFPDTTAEAIQKEWGSYVYP</sequence>
<dbReference type="PIRSF" id="PIRSF029172">
    <property type="entry name" value="UCP029172_ABC_sbc_YnjB"/>
    <property type="match status" value="1"/>
</dbReference>
<dbReference type="RefSeq" id="WP_185389306.1">
    <property type="nucleotide sequence ID" value="NZ_JAARQN010000008.1"/>
</dbReference>
<dbReference type="Pfam" id="PF13416">
    <property type="entry name" value="SBP_bac_8"/>
    <property type="match status" value="1"/>
</dbReference>
<reference evidence="2 3" key="1">
    <citation type="submission" date="2020-03" db="EMBL/GenBank/DDBJ databases">
        <title>Soil Listeria distribution.</title>
        <authorList>
            <person name="Liao J."/>
            <person name="Wiedmann M."/>
        </authorList>
    </citation>
    <scope>NUCLEOTIDE SEQUENCE [LARGE SCALE GENOMIC DNA]</scope>
    <source>
        <strain evidence="2 3">FSL L7-1614</strain>
    </source>
</reference>
<feature type="chain" id="PRO_5038801572" evidence="1">
    <location>
        <begin position="21"/>
        <end position="396"/>
    </location>
</feature>
<dbReference type="InterPro" id="IPR006059">
    <property type="entry name" value="SBP"/>
</dbReference>
<organism evidence="2 3">
    <name type="scientific">Listeria newyorkensis</name>
    <dbReference type="NCBI Taxonomy" id="1497681"/>
    <lineage>
        <taxon>Bacteria</taxon>
        <taxon>Bacillati</taxon>
        <taxon>Bacillota</taxon>
        <taxon>Bacilli</taxon>
        <taxon>Bacillales</taxon>
        <taxon>Listeriaceae</taxon>
        <taxon>Listeria</taxon>
    </lineage>
</organism>
<evidence type="ECO:0000313" key="3">
    <source>
        <dbReference type="Proteomes" id="UP000569903"/>
    </source>
</evidence>
<accession>A0A841YYB3</accession>
<gene>
    <name evidence="2" type="ORF">HB850_09925</name>
</gene>
<dbReference type="Proteomes" id="UP000569903">
    <property type="component" value="Unassembled WGS sequence"/>
</dbReference>
<protein>
    <submittedName>
        <fullName evidence="2">ABC transporter substrate-binding protein</fullName>
    </submittedName>
</protein>
<dbReference type="PANTHER" id="PTHR42779">
    <property type="entry name" value="PROTEIN YNJB"/>
    <property type="match status" value="1"/>
</dbReference>
<dbReference type="NCBIfam" id="NF008633">
    <property type="entry name" value="PRK11622.1"/>
    <property type="match status" value="1"/>
</dbReference>
<dbReference type="PROSITE" id="PS51257">
    <property type="entry name" value="PROKAR_LIPOPROTEIN"/>
    <property type="match status" value="1"/>
</dbReference>
<dbReference type="PANTHER" id="PTHR42779:SF1">
    <property type="entry name" value="PROTEIN YNJB"/>
    <property type="match status" value="1"/>
</dbReference>
<dbReference type="EMBL" id="JAARQN010000008">
    <property type="protein sequence ID" value="MBC1458079.1"/>
    <property type="molecule type" value="Genomic_DNA"/>
</dbReference>
<comment type="caution">
    <text evidence="2">The sequence shown here is derived from an EMBL/GenBank/DDBJ whole genome shotgun (WGS) entry which is preliminary data.</text>
</comment>